<protein>
    <recommendedName>
        <fullName evidence="3">C2H2-type domain-containing protein</fullName>
    </recommendedName>
</protein>
<evidence type="ECO:0000256" key="1">
    <source>
        <dbReference type="PROSITE-ProRule" id="PRU00042"/>
    </source>
</evidence>
<keyword evidence="1" id="KW-0863">Zinc-finger</keyword>
<name>A0A1V6RWA1_9EURO</name>
<sequence>MAYNLSLEEYFQISQLGSDQPNHHPGTSTIQPPASRVEQSSALSTNWPLYDPSMNYGSAYVDPNWITYTTTIGEPIAESMYQGNIQPSSTTQAKAEDHPHPHQTTIQIQSPAFASSHSTRESSAPNENNVTRNEPQERDESDGDFKCLWDGCTRRERFGSLPSLIRHIKVQHGVRRSVRCPDCGQAFGRRDNMRDHRGRLHGMFD</sequence>
<dbReference type="PROSITE" id="PS00028">
    <property type="entry name" value="ZINC_FINGER_C2H2_1"/>
    <property type="match status" value="1"/>
</dbReference>
<gene>
    <name evidence="4" type="ORF">PENVUL_c020G00792</name>
</gene>
<evidence type="ECO:0000313" key="5">
    <source>
        <dbReference type="Proteomes" id="UP000191518"/>
    </source>
</evidence>
<evidence type="ECO:0000259" key="3">
    <source>
        <dbReference type="PROSITE" id="PS50157"/>
    </source>
</evidence>
<organism evidence="4 5">
    <name type="scientific">Penicillium vulpinum</name>
    <dbReference type="NCBI Taxonomy" id="29845"/>
    <lineage>
        <taxon>Eukaryota</taxon>
        <taxon>Fungi</taxon>
        <taxon>Dikarya</taxon>
        <taxon>Ascomycota</taxon>
        <taxon>Pezizomycotina</taxon>
        <taxon>Eurotiomycetes</taxon>
        <taxon>Eurotiomycetidae</taxon>
        <taxon>Eurotiales</taxon>
        <taxon>Aspergillaceae</taxon>
        <taxon>Penicillium</taxon>
    </lineage>
</organism>
<dbReference type="Proteomes" id="UP000191518">
    <property type="component" value="Unassembled WGS sequence"/>
</dbReference>
<keyword evidence="5" id="KW-1185">Reference proteome</keyword>
<feature type="compositionally biased region" description="Basic and acidic residues" evidence="2">
    <location>
        <begin position="134"/>
        <end position="144"/>
    </location>
</feature>
<dbReference type="Pfam" id="PF00096">
    <property type="entry name" value="zf-C2H2"/>
    <property type="match status" value="1"/>
</dbReference>
<dbReference type="SMART" id="SM00355">
    <property type="entry name" value="ZnF_C2H2"/>
    <property type="match status" value="2"/>
</dbReference>
<keyword evidence="1" id="KW-0862">Zinc</keyword>
<dbReference type="STRING" id="29845.A0A1V6RWA1"/>
<dbReference type="InterPro" id="IPR013087">
    <property type="entry name" value="Znf_C2H2_type"/>
</dbReference>
<dbReference type="AlphaFoldDB" id="A0A1V6RWA1"/>
<evidence type="ECO:0000256" key="2">
    <source>
        <dbReference type="SAM" id="MobiDB-lite"/>
    </source>
</evidence>
<proteinExistence type="predicted"/>
<accession>A0A1V6RWA1</accession>
<evidence type="ECO:0000313" key="4">
    <source>
        <dbReference type="EMBL" id="OQE06035.1"/>
    </source>
</evidence>
<dbReference type="EMBL" id="MDYP01000020">
    <property type="protein sequence ID" value="OQE06035.1"/>
    <property type="molecule type" value="Genomic_DNA"/>
</dbReference>
<feature type="domain" description="C2H2-type" evidence="3">
    <location>
        <begin position="178"/>
        <end position="201"/>
    </location>
</feature>
<dbReference type="Gene3D" id="3.30.160.60">
    <property type="entry name" value="Classic Zinc Finger"/>
    <property type="match status" value="1"/>
</dbReference>
<feature type="compositionally biased region" description="Polar residues" evidence="2">
    <location>
        <begin position="111"/>
        <end position="133"/>
    </location>
</feature>
<dbReference type="GO" id="GO:0008270">
    <property type="term" value="F:zinc ion binding"/>
    <property type="evidence" value="ECO:0007669"/>
    <property type="project" value="UniProtKB-KW"/>
</dbReference>
<feature type="region of interest" description="Disordered" evidence="2">
    <location>
        <begin position="16"/>
        <end position="40"/>
    </location>
</feature>
<feature type="region of interest" description="Disordered" evidence="2">
    <location>
        <begin position="111"/>
        <end position="144"/>
    </location>
</feature>
<dbReference type="PROSITE" id="PS50157">
    <property type="entry name" value="ZINC_FINGER_C2H2_2"/>
    <property type="match status" value="1"/>
</dbReference>
<keyword evidence="1" id="KW-0479">Metal-binding</keyword>
<comment type="caution">
    <text evidence="4">The sequence shown here is derived from an EMBL/GenBank/DDBJ whole genome shotgun (WGS) entry which is preliminary data.</text>
</comment>
<reference evidence="5" key="1">
    <citation type="journal article" date="2017" name="Nat. Microbiol.">
        <title>Global analysis of biosynthetic gene clusters reveals vast potential of secondary metabolite production in Penicillium species.</title>
        <authorList>
            <person name="Nielsen J.C."/>
            <person name="Grijseels S."/>
            <person name="Prigent S."/>
            <person name="Ji B."/>
            <person name="Dainat J."/>
            <person name="Nielsen K.F."/>
            <person name="Frisvad J.C."/>
            <person name="Workman M."/>
            <person name="Nielsen J."/>
        </authorList>
    </citation>
    <scope>NUCLEOTIDE SEQUENCE [LARGE SCALE GENOMIC DNA]</scope>
    <source>
        <strain evidence="5">IBT 29486</strain>
    </source>
</reference>